<accession>A0ABW0ZKD9</accession>
<dbReference type="RefSeq" id="WP_168798376.1">
    <property type="nucleotide sequence ID" value="NZ_JBHSNS010000006.1"/>
</dbReference>
<evidence type="ECO:0000313" key="1">
    <source>
        <dbReference type="EMBL" id="MFC5730039.1"/>
    </source>
</evidence>
<sequence length="46" mass="5143">MTWHTVFAATGDYQRLLRAIRQEGGVVTGSRPCPAGYVVVYVIHEH</sequence>
<evidence type="ECO:0000313" key="2">
    <source>
        <dbReference type="Proteomes" id="UP001596072"/>
    </source>
</evidence>
<dbReference type="EMBL" id="JBHSNS010000006">
    <property type="protein sequence ID" value="MFC5730039.1"/>
    <property type="molecule type" value="Genomic_DNA"/>
</dbReference>
<dbReference type="Proteomes" id="UP001596072">
    <property type="component" value="Unassembled WGS sequence"/>
</dbReference>
<name>A0ABW0ZKD9_9ACTN</name>
<gene>
    <name evidence="1" type="ORF">ACFPQB_14015</name>
</gene>
<reference evidence="2" key="1">
    <citation type="journal article" date="2019" name="Int. J. Syst. Evol. Microbiol.">
        <title>The Global Catalogue of Microorganisms (GCM) 10K type strain sequencing project: providing services to taxonomists for standard genome sequencing and annotation.</title>
        <authorList>
            <consortium name="The Broad Institute Genomics Platform"/>
            <consortium name="The Broad Institute Genome Sequencing Center for Infectious Disease"/>
            <person name="Wu L."/>
            <person name="Ma J."/>
        </authorList>
    </citation>
    <scope>NUCLEOTIDE SEQUENCE [LARGE SCALE GENOMIC DNA]</scope>
    <source>
        <strain evidence="2">YIM 94188</strain>
    </source>
</reference>
<protein>
    <submittedName>
        <fullName evidence="1">Uncharacterized protein</fullName>
    </submittedName>
</protein>
<organism evidence="1 2">
    <name type="scientific">Nocardioides vastitatis</name>
    <dbReference type="NCBI Taxonomy" id="2568655"/>
    <lineage>
        <taxon>Bacteria</taxon>
        <taxon>Bacillati</taxon>
        <taxon>Actinomycetota</taxon>
        <taxon>Actinomycetes</taxon>
        <taxon>Propionibacteriales</taxon>
        <taxon>Nocardioidaceae</taxon>
        <taxon>Nocardioides</taxon>
    </lineage>
</organism>
<proteinExistence type="predicted"/>
<keyword evidence="2" id="KW-1185">Reference proteome</keyword>
<comment type="caution">
    <text evidence="1">The sequence shown here is derived from an EMBL/GenBank/DDBJ whole genome shotgun (WGS) entry which is preliminary data.</text>
</comment>